<dbReference type="AlphaFoldDB" id="A0ABD0UAZ7"/>
<name>A0ABD0UAZ7_DENTH</name>
<dbReference type="Proteomes" id="UP001552299">
    <property type="component" value="Unassembled WGS sequence"/>
</dbReference>
<reference evidence="1 2" key="1">
    <citation type="journal article" date="2024" name="Plant Biotechnol. J.">
        <title>Dendrobium thyrsiflorum genome and its molecular insights into genes involved in important horticultural traits.</title>
        <authorList>
            <person name="Chen B."/>
            <person name="Wang J.Y."/>
            <person name="Zheng P.J."/>
            <person name="Li K.L."/>
            <person name="Liang Y.M."/>
            <person name="Chen X.F."/>
            <person name="Zhang C."/>
            <person name="Zhao X."/>
            <person name="He X."/>
            <person name="Zhang G.Q."/>
            <person name="Liu Z.J."/>
            <person name="Xu Q."/>
        </authorList>
    </citation>
    <scope>NUCLEOTIDE SEQUENCE [LARGE SCALE GENOMIC DNA]</scope>
    <source>
        <strain evidence="1">GZMU011</strain>
    </source>
</reference>
<protein>
    <submittedName>
        <fullName evidence="1">Uncharacterized protein</fullName>
    </submittedName>
</protein>
<dbReference type="EMBL" id="JANQDX010000016">
    <property type="protein sequence ID" value="KAL0909873.1"/>
    <property type="molecule type" value="Genomic_DNA"/>
</dbReference>
<evidence type="ECO:0000313" key="1">
    <source>
        <dbReference type="EMBL" id="KAL0909873.1"/>
    </source>
</evidence>
<sequence length="64" mass="7516">MPFMLHRIAPHCWLSSFPPQLSRYCCCQLLHHRLLWLPSLSQPSSCESRTWCPILSISSRSLYL</sequence>
<comment type="caution">
    <text evidence="1">The sequence shown here is derived from an EMBL/GenBank/DDBJ whole genome shotgun (WGS) entry which is preliminary data.</text>
</comment>
<organism evidence="1 2">
    <name type="scientific">Dendrobium thyrsiflorum</name>
    <name type="common">Pinecone-like raceme dendrobium</name>
    <name type="synonym">Orchid</name>
    <dbReference type="NCBI Taxonomy" id="117978"/>
    <lineage>
        <taxon>Eukaryota</taxon>
        <taxon>Viridiplantae</taxon>
        <taxon>Streptophyta</taxon>
        <taxon>Embryophyta</taxon>
        <taxon>Tracheophyta</taxon>
        <taxon>Spermatophyta</taxon>
        <taxon>Magnoliopsida</taxon>
        <taxon>Liliopsida</taxon>
        <taxon>Asparagales</taxon>
        <taxon>Orchidaceae</taxon>
        <taxon>Epidendroideae</taxon>
        <taxon>Malaxideae</taxon>
        <taxon>Dendrobiinae</taxon>
        <taxon>Dendrobium</taxon>
    </lineage>
</organism>
<gene>
    <name evidence="1" type="ORF">M5K25_020781</name>
</gene>
<evidence type="ECO:0000313" key="2">
    <source>
        <dbReference type="Proteomes" id="UP001552299"/>
    </source>
</evidence>
<keyword evidence="2" id="KW-1185">Reference proteome</keyword>
<accession>A0ABD0UAZ7</accession>
<proteinExistence type="predicted"/>